<dbReference type="EMBL" id="KZ679258">
    <property type="protein sequence ID" value="PTB44467.1"/>
    <property type="molecule type" value="Genomic_DNA"/>
</dbReference>
<reference evidence="2 3" key="1">
    <citation type="submission" date="2016-07" db="EMBL/GenBank/DDBJ databases">
        <title>Multiple horizontal gene transfer events from other fungi enriched the ability of initially mycotrophic Trichoderma (Ascomycota) to feed on dead plant biomass.</title>
        <authorList>
            <consortium name="DOE Joint Genome Institute"/>
            <person name="Aerts A."/>
            <person name="Atanasova L."/>
            <person name="Chenthamara K."/>
            <person name="Zhang J."/>
            <person name="Grujic M."/>
            <person name="Henrissat B."/>
            <person name="Kuo A."/>
            <person name="Salamov A."/>
            <person name="Lipzen A."/>
            <person name="Labutti K."/>
            <person name="Barry K."/>
            <person name="Miao Y."/>
            <person name="Rahimi M.J."/>
            <person name="Shen Q."/>
            <person name="Grigoriev I.V."/>
            <person name="Kubicek C.P."/>
            <person name="Druzhinina I.S."/>
        </authorList>
    </citation>
    <scope>NUCLEOTIDE SEQUENCE [LARGE SCALE GENOMIC DNA]</scope>
    <source>
        <strain evidence="2 3">CBS 433.97</strain>
    </source>
</reference>
<dbReference type="AlphaFoldDB" id="A0A2T3ZI38"/>
<feature type="compositionally biased region" description="Basic and acidic residues" evidence="1">
    <location>
        <begin position="235"/>
        <end position="246"/>
    </location>
</feature>
<name>A0A2T3ZI38_TRIA4</name>
<feature type="region of interest" description="Disordered" evidence="1">
    <location>
        <begin position="142"/>
        <end position="178"/>
    </location>
</feature>
<feature type="compositionally biased region" description="Basic residues" evidence="1">
    <location>
        <begin position="262"/>
        <end position="272"/>
    </location>
</feature>
<dbReference type="OrthoDB" id="5391950at2759"/>
<feature type="compositionally biased region" description="Polar residues" evidence="1">
    <location>
        <begin position="37"/>
        <end position="46"/>
    </location>
</feature>
<protein>
    <submittedName>
        <fullName evidence="2">Uncharacterized protein</fullName>
    </submittedName>
</protein>
<evidence type="ECO:0000313" key="2">
    <source>
        <dbReference type="EMBL" id="PTB44467.1"/>
    </source>
</evidence>
<feature type="region of interest" description="Disordered" evidence="1">
    <location>
        <begin position="197"/>
        <end position="286"/>
    </location>
</feature>
<organism evidence="2 3">
    <name type="scientific">Trichoderma asperellum (strain ATCC 204424 / CBS 433.97 / NBRC 101777)</name>
    <dbReference type="NCBI Taxonomy" id="1042311"/>
    <lineage>
        <taxon>Eukaryota</taxon>
        <taxon>Fungi</taxon>
        <taxon>Dikarya</taxon>
        <taxon>Ascomycota</taxon>
        <taxon>Pezizomycotina</taxon>
        <taxon>Sordariomycetes</taxon>
        <taxon>Hypocreomycetidae</taxon>
        <taxon>Hypocreales</taxon>
        <taxon>Hypocreaceae</taxon>
        <taxon>Trichoderma</taxon>
    </lineage>
</organism>
<accession>A0A2T3ZI38</accession>
<evidence type="ECO:0000313" key="3">
    <source>
        <dbReference type="Proteomes" id="UP000240493"/>
    </source>
</evidence>
<sequence length="286" mass="32028">MTEFVNATPKRKRGPDACPSPLKFSFDLSATGPPEDGSNSPHSSTVVHRFRGLALGSGGRSVESADEMDTESDESMRKRHRSDESAHTIAEMQQEPPFRPEMELKPGIETGEVIEMTDRPTLQLEVPHPSTEGLLQNAYPSINRLSESQSRKKRAGTPPLRFKKGHPHEGLSDADDEAEVVDPLRASLTWHEDEITIYDPNDKDDDGTGINGIGFKPTPALAHARVMKRRQQMAEYRKREENEARNKRSQRRRGEAAAPARRDHKSLPSRKVRFTDGESRNLTMTA</sequence>
<feature type="compositionally biased region" description="Basic residues" evidence="1">
    <location>
        <begin position="151"/>
        <end position="166"/>
    </location>
</feature>
<proteinExistence type="predicted"/>
<dbReference type="Proteomes" id="UP000240493">
    <property type="component" value="Unassembled WGS sequence"/>
</dbReference>
<keyword evidence="3" id="KW-1185">Reference proteome</keyword>
<feature type="region of interest" description="Disordered" evidence="1">
    <location>
        <begin position="1"/>
        <end position="103"/>
    </location>
</feature>
<feature type="compositionally biased region" description="Acidic residues" evidence="1">
    <location>
        <begin position="64"/>
        <end position="73"/>
    </location>
</feature>
<gene>
    <name evidence="2" type="ORF">M441DRAFT_133304</name>
</gene>
<evidence type="ECO:0000256" key="1">
    <source>
        <dbReference type="SAM" id="MobiDB-lite"/>
    </source>
</evidence>